<feature type="region of interest" description="Disordered" evidence="1">
    <location>
        <begin position="642"/>
        <end position="705"/>
    </location>
</feature>
<feature type="compositionally biased region" description="Acidic residues" evidence="1">
    <location>
        <begin position="405"/>
        <end position="415"/>
    </location>
</feature>
<evidence type="ECO:0000313" key="2">
    <source>
        <dbReference type="EMBL" id="KAF2200377.1"/>
    </source>
</evidence>
<feature type="compositionally biased region" description="Polar residues" evidence="1">
    <location>
        <begin position="865"/>
        <end position="878"/>
    </location>
</feature>
<feature type="compositionally biased region" description="Acidic residues" evidence="1">
    <location>
        <begin position="957"/>
        <end position="980"/>
    </location>
</feature>
<feature type="compositionally biased region" description="Low complexity" evidence="1">
    <location>
        <begin position="678"/>
        <end position="696"/>
    </location>
</feature>
<feature type="region of interest" description="Disordered" evidence="1">
    <location>
        <begin position="365"/>
        <end position="430"/>
    </location>
</feature>
<dbReference type="EMBL" id="ML994025">
    <property type="protein sequence ID" value="KAF2200377.1"/>
    <property type="molecule type" value="Genomic_DNA"/>
</dbReference>
<name>A0A9P4MRX0_9PLEO</name>
<reference evidence="2" key="1">
    <citation type="journal article" date="2020" name="Stud. Mycol.">
        <title>101 Dothideomycetes genomes: a test case for predicting lifestyles and emergence of pathogens.</title>
        <authorList>
            <person name="Haridas S."/>
            <person name="Albert R."/>
            <person name="Binder M."/>
            <person name="Bloem J."/>
            <person name="Labutti K."/>
            <person name="Salamov A."/>
            <person name="Andreopoulos B."/>
            <person name="Baker S."/>
            <person name="Barry K."/>
            <person name="Bills G."/>
            <person name="Bluhm B."/>
            <person name="Cannon C."/>
            <person name="Castanera R."/>
            <person name="Culley D."/>
            <person name="Daum C."/>
            <person name="Ezra D."/>
            <person name="Gonzalez J."/>
            <person name="Henrissat B."/>
            <person name="Kuo A."/>
            <person name="Liang C."/>
            <person name="Lipzen A."/>
            <person name="Lutzoni F."/>
            <person name="Magnuson J."/>
            <person name="Mondo S."/>
            <person name="Nolan M."/>
            <person name="Ohm R."/>
            <person name="Pangilinan J."/>
            <person name="Park H.-J."/>
            <person name="Ramirez L."/>
            <person name="Alfaro M."/>
            <person name="Sun H."/>
            <person name="Tritt A."/>
            <person name="Yoshinaga Y."/>
            <person name="Zwiers L.-H."/>
            <person name="Turgeon B."/>
            <person name="Goodwin S."/>
            <person name="Spatafora J."/>
            <person name="Crous P."/>
            <person name="Grigoriev I."/>
        </authorList>
    </citation>
    <scope>NUCLEOTIDE SEQUENCE</scope>
    <source>
        <strain evidence="2">ATCC 74209</strain>
    </source>
</reference>
<comment type="caution">
    <text evidence="2">The sequence shown here is derived from an EMBL/GenBank/DDBJ whole genome shotgun (WGS) entry which is preliminary data.</text>
</comment>
<sequence>MTTYPPILESFLSQIPTTAILDLYHTSKHLRNFLQSYPLAWKTLSFRLSQPAGVLGTPGNETPDSRERQSKAYALDFLLKQVVQPHGTRLTSLDLCNTAVSGIALVSSVLTPRIDTLQHLSVRGCKNVSIKYHIVPFLEPYTQKDSPWTRKDLALKSLYTYRCRHHRRRPYLPSSLLRRDSDTDPTHQLIEICHQLAIWTDTAWCPTPGGRCFRRKEYHQGRPGNMEVWVPFDRLWRSSNRIGPTSDTVKIGSADGRLWEISETGQDGEPLGTEDGTFKGEGKHVPAHLRQSHKTFVDDFKCTQCSDIILERCESCSVRMHCMGCRKTLCASCAFNRPIPRKKAKTRNFASLAFGAGAGIGHLSHASPSSSTINSVDQASKDPPADRFWWAPGATRSPNLMNEITNDDDGSESEDGFNNGPPVQPPPPPKLNMSWCCLEPIFSGGGGIAVLGTGLGGKGADKIRAAPLPQEKQFVDPDFVNQLRPVDYIRELKNNGLYEYVLGEDVDILSYLKQDSLDLQAQTCPRGLCQDCYRSFRWKVSCRGCKKSLCKEHDFRALKFRKCGFRDLNVEREHVRTHNEPARLVIPAFKSEKLNGNNNPPHPISDAASSPSHQSPSNASIADAELPEPAPLSQSQILLSPSASTTSVNQPASTIHPSHGSPSPFANLTISTPFVPVSSSRPRSLSASGASGARKGNLGSWTNSASRNITPLPDIAPPLPCNPRHPVQWEGCGAYFCQSPRPVGDIRPRCPYMLRECTACQVLVCDACLNANPRCSCTFCTLQYHCPHCSRKKEVRAQCRYEEELKAKEEAEVRAKERMEKEKESREQADQLAENVSEFWMGLIGEDMGSVTEASGGESDELKCSNINSSGADSPTDKITVTTEFGVAHEPSNVTVISAAGPSCTVQQNSTEEPQQHSNSVSSATASGNLPTNMDEIVQEIMGLVSGHEQEEHHGEIEEDESGEDNDQDDEEEDEDDADAESAFIDEFLDPMDLGPN</sequence>
<feature type="compositionally biased region" description="Polar residues" evidence="1">
    <location>
        <begin position="645"/>
        <end position="672"/>
    </location>
</feature>
<dbReference type="OrthoDB" id="3903581at2759"/>
<feature type="region of interest" description="Disordered" evidence="1">
    <location>
        <begin position="592"/>
        <end position="621"/>
    </location>
</feature>
<organism evidence="2 3">
    <name type="scientific">Delitschia confertaspora ATCC 74209</name>
    <dbReference type="NCBI Taxonomy" id="1513339"/>
    <lineage>
        <taxon>Eukaryota</taxon>
        <taxon>Fungi</taxon>
        <taxon>Dikarya</taxon>
        <taxon>Ascomycota</taxon>
        <taxon>Pezizomycotina</taxon>
        <taxon>Dothideomycetes</taxon>
        <taxon>Pleosporomycetidae</taxon>
        <taxon>Pleosporales</taxon>
        <taxon>Delitschiaceae</taxon>
        <taxon>Delitschia</taxon>
    </lineage>
</organism>
<dbReference type="Proteomes" id="UP000799536">
    <property type="component" value="Unassembled WGS sequence"/>
</dbReference>
<accession>A0A9P4MRX0</accession>
<keyword evidence="3" id="KW-1185">Reference proteome</keyword>
<feature type="compositionally biased region" description="Polar residues" evidence="1">
    <location>
        <begin position="906"/>
        <end position="932"/>
    </location>
</feature>
<evidence type="ECO:0000313" key="3">
    <source>
        <dbReference type="Proteomes" id="UP000799536"/>
    </source>
</evidence>
<gene>
    <name evidence="2" type="ORF">GQ43DRAFT_373931</name>
</gene>
<dbReference type="AlphaFoldDB" id="A0A9P4MRX0"/>
<feature type="compositionally biased region" description="Low complexity" evidence="1">
    <location>
        <begin position="605"/>
        <end position="620"/>
    </location>
</feature>
<protein>
    <submittedName>
        <fullName evidence="2">Uncharacterized protein</fullName>
    </submittedName>
</protein>
<proteinExistence type="predicted"/>
<evidence type="ECO:0000256" key="1">
    <source>
        <dbReference type="SAM" id="MobiDB-lite"/>
    </source>
</evidence>
<feature type="region of interest" description="Disordered" evidence="1">
    <location>
        <begin position="906"/>
        <end position="997"/>
    </location>
</feature>
<feature type="compositionally biased region" description="Polar residues" evidence="1">
    <location>
        <begin position="366"/>
        <end position="378"/>
    </location>
</feature>
<feature type="region of interest" description="Disordered" evidence="1">
    <location>
        <begin position="849"/>
        <end position="878"/>
    </location>
</feature>